<dbReference type="Gene3D" id="3.10.20.90">
    <property type="entry name" value="Phosphatidylinositol 3-kinase Catalytic Subunit, Chain A, domain 1"/>
    <property type="match status" value="1"/>
</dbReference>
<evidence type="ECO:0000256" key="5">
    <source>
        <dbReference type="SAM" id="MobiDB-lite"/>
    </source>
</evidence>
<organism evidence="8 9">
    <name type="scientific">Hyalella azteca</name>
    <name type="common">Amphipod</name>
    <dbReference type="NCBI Taxonomy" id="294128"/>
    <lineage>
        <taxon>Eukaryota</taxon>
        <taxon>Metazoa</taxon>
        <taxon>Ecdysozoa</taxon>
        <taxon>Arthropoda</taxon>
        <taxon>Crustacea</taxon>
        <taxon>Multicrustacea</taxon>
        <taxon>Malacostraca</taxon>
        <taxon>Eumalacostraca</taxon>
        <taxon>Peracarida</taxon>
        <taxon>Amphipoda</taxon>
        <taxon>Senticaudata</taxon>
        <taxon>Talitrida</taxon>
        <taxon>Talitroidea</taxon>
        <taxon>Hyalellidae</taxon>
        <taxon>Hyalella</taxon>
    </lineage>
</organism>
<evidence type="ECO:0000259" key="6">
    <source>
        <dbReference type="PROSITE" id="PS50053"/>
    </source>
</evidence>
<evidence type="ECO:0000256" key="3">
    <source>
        <dbReference type="PROSITE-ProRule" id="PRU00175"/>
    </source>
</evidence>
<dbReference type="SUPFAM" id="SSF57850">
    <property type="entry name" value="RING/U-box"/>
    <property type="match status" value="1"/>
</dbReference>
<dbReference type="SUPFAM" id="SSF54236">
    <property type="entry name" value="Ubiquitin-like"/>
    <property type="match status" value="1"/>
</dbReference>
<accession>A0A8B7NT38</accession>
<protein>
    <submittedName>
        <fullName evidence="9">Uncharacterized protein LOC108673542</fullName>
    </submittedName>
</protein>
<dbReference type="InterPro" id="IPR029071">
    <property type="entry name" value="Ubiquitin-like_domsf"/>
</dbReference>
<dbReference type="SMART" id="SM00213">
    <property type="entry name" value="UBQ"/>
    <property type="match status" value="1"/>
</dbReference>
<dbReference type="InterPro" id="IPR052639">
    <property type="entry name" value="TRAIP_ubiq-protein_ligase"/>
</dbReference>
<keyword evidence="1 3" id="KW-0479">Metal-binding</keyword>
<keyword evidence="4" id="KW-0175">Coiled coil</keyword>
<proteinExistence type="predicted"/>
<dbReference type="GO" id="GO:0090734">
    <property type="term" value="C:site of DNA damage"/>
    <property type="evidence" value="ECO:0007669"/>
    <property type="project" value="TreeGrafter"/>
</dbReference>
<dbReference type="Gene3D" id="3.30.40.10">
    <property type="entry name" value="Zinc/RING finger domain, C3HC4 (zinc finger)"/>
    <property type="match status" value="1"/>
</dbReference>
<sequence>MPASCIICEEVFLPNIEVSATPCGHIFHTTCVAQWFERSKSCPKCRFSGKMKLLRLHFDESNSEDNQDDADTLKSKLDNAEFPVSLKEKELEKLKEDVTKQKEISDKLRTEVIKLERQLSSMKAELQVLRDAQQRSEDLRLERDTARAKLSSLQDFCISGASKSSRARLESSDSSTDSLDRLPSPDPPIQPPAGLSTNQHASGLSSTDQNLGSASRLSSTDLHLQHYAMNATVEGAGCSQVKPGPLQLSPRRAAGCSQVKPGPLQLSPRRAAGCSQVKPGPLQLSPRRVAGCSKKEHTDYLNLKVENLNGQVAHFKIKQHTSLEKLMSAYCARIWLPQSTMRFIFNGKRLSDNDTPNGLNMEDGDTIYVYQYMKGGGMEATGGHACVRPQNENLYASDISIINSILNSAKSLDEMKLNFNPGFDP</sequence>
<dbReference type="InterPro" id="IPR022617">
    <property type="entry name" value="Rad60/SUMO-like_dom"/>
</dbReference>
<evidence type="ECO:0000313" key="8">
    <source>
        <dbReference type="Proteomes" id="UP000694843"/>
    </source>
</evidence>
<keyword evidence="2" id="KW-0862">Zinc</keyword>
<dbReference type="GO" id="GO:0005634">
    <property type="term" value="C:nucleus"/>
    <property type="evidence" value="ECO:0007669"/>
    <property type="project" value="TreeGrafter"/>
</dbReference>
<dbReference type="Pfam" id="PF13639">
    <property type="entry name" value="zf-RING_2"/>
    <property type="match status" value="1"/>
</dbReference>
<name>A0A8B7NT38_HYAAZ</name>
<reference evidence="9" key="1">
    <citation type="submission" date="2025-08" db="UniProtKB">
        <authorList>
            <consortium name="RefSeq"/>
        </authorList>
    </citation>
    <scope>IDENTIFICATION</scope>
    <source>
        <tissue evidence="9">Whole organism</tissue>
    </source>
</reference>
<dbReference type="RefSeq" id="XP_018016878.1">
    <property type="nucleotide sequence ID" value="XM_018161389.2"/>
</dbReference>
<evidence type="ECO:0000313" key="9">
    <source>
        <dbReference type="RefSeq" id="XP_018016878.1"/>
    </source>
</evidence>
<keyword evidence="8" id="KW-1185">Reference proteome</keyword>
<dbReference type="Proteomes" id="UP000694843">
    <property type="component" value="Unplaced"/>
</dbReference>
<dbReference type="InterPro" id="IPR013083">
    <property type="entry name" value="Znf_RING/FYVE/PHD"/>
</dbReference>
<dbReference type="SMART" id="SM00184">
    <property type="entry name" value="RING"/>
    <property type="match status" value="1"/>
</dbReference>
<dbReference type="InterPro" id="IPR001841">
    <property type="entry name" value="Znf_RING"/>
</dbReference>
<feature type="domain" description="RING-type" evidence="7">
    <location>
        <begin position="5"/>
        <end position="46"/>
    </location>
</feature>
<dbReference type="InterPro" id="IPR000626">
    <property type="entry name" value="Ubiquitin-like_dom"/>
</dbReference>
<dbReference type="AlphaFoldDB" id="A0A8B7NT38"/>
<dbReference type="PANTHER" id="PTHR46569">
    <property type="entry name" value="E3 UBIQUITIN-PROTEIN LIGASE TRAIP"/>
    <property type="match status" value="1"/>
</dbReference>
<evidence type="ECO:0000256" key="1">
    <source>
        <dbReference type="ARBA" id="ARBA00022771"/>
    </source>
</evidence>
<keyword evidence="1 3" id="KW-0863">Zinc-finger</keyword>
<evidence type="ECO:0000259" key="7">
    <source>
        <dbReference type="PROSITE" id="PS50089"/>
    </source>
</evidence>
<dbReference type="KEGG" id="hazt:108673542"/>
<feature type="region of interest" description="Disordered" evidence="5">
    <location>
        <begin position="249"/>
        <end position="279"/>
    </location>
</feature>
<dbReference type="GeneID" id="108673542"/>
<evidence type="ECO:0000256" key="4">
    <source>
        <dbReference type="SAM" id="Coils"/>
    </source>
</evidence>
<dbReference type="PROSITE" id="PS50053">
    <property type="entry name" value="UBIQUITIN_2"/>
    <property type="match status" value="1"/>
</dbReference>
<evidence type="ECO:0000256" key="2">
    <source>
        <dbReference type="ARBA" id="ARBA00022833"/>
    </source>
</evidence>
<dbReference type="GO" id="GO:0031297">
    <property type="term" value="P:replication fork processing"/>
    <property type="evidence" value="ECO:0007669"/>
    <property type="project" value="TreeGrafter"/>
</dbReference>
<dbReference type="GO" id="GO:0061630">
    <property type="term" value="F:ubiquitin protein ligase activity"/>
    <property type="evidence" value="ECO:0007669"/>
    <property type="project" value="TreeGrafter"/>
</dbReference>
<feature type="domain" description="Ubiquitin-like" evidence="6">
    <location>
        <begin position="301"/>
        <end position="376"/>
    </location>
</feature>
<gene>
    <name evidence="9" type="primary">LOC108673542</name>
</gene>
<dbReference type="GO" id="GO:0016567">
    <property type="term" value="P:protein ubiquitination"/>
    <property type="evidence" value="ECO:0007669"/>
    <property type="project" value="TreeGrafter"/>
</dbReference>
<feature type="compositionally biased region" description="Polar residues" evidence="5">
    <location>
        <begin position="195"/>
        <end position="216"/>
    </location>
</feature>
<feature type="coiled-coil region" evidence="4">
    <location>
        <begin position="84"/>
        <end position="149"/>
    </location>
</feature>
<dbReference type="Pfam" id="PF11976">
    <property type="entry name" value="Rad60-SLD"/>
    <property type="match status" value="1"/>
</dbReference>
<dbReference type="OrthoDB" id="8062037at2759"/>
<dbReference type="GO" id="GO:0008270">
    <property type="term" value="F:zinc ion binding"/>
    <property type="evidence" value="ECO:0007669"/>
    <property type="project" value="UniProtKB-KW"/>
</dbReference>
<dbReference type="PROSITE" id="PS50089">
    <property type="entry name" value="ZF_RING_2"/>
    <property type="match status" value="1"/>
</dbReference>
<feature type="region of interest" description="Disordered" evidence="5">
    <location>
        <begin position="164"/>
        <end position="216"/>
    </location>
</feature>
<dbReference type="PANTHER" id="PTHR46569:SF1">
    <property type="entry name" value="E3 UBIQUITIN-PROTEIN LIGASE RFWD3-RELATED"/>
    <property type="match status" value="1"/>
</dbReference>